<dbReference type="GO" id="GO:0005829">
    <property type="term" value="C:cytosol"/>
    <property type="evidence" value="ECO:0007669"/>
    <property type="project" value="TreeGrafter"/>
</dbReference>
<dbReference type="PANTHER" id="PTHR48106">
    <property type="entry name" value="QUINONE OXIDOREDUCTASE PIG3-RELATED"/>
    <property type="match status" value="1"/>
</dbReference>
<dbReference type="Pfam" id="PF08240">
    <property type="entry name" value="ADH_N"/>
    <property type="match status" value="1"/>
</dbReference>
<dbReference type="InterPro" id="IPR013154">
    <property type="entry name" value="ADH-like_N"/>
</dbReference>
<dbReference type="OrthoDB" id="48317at2759"/>
<keyword evidence="1" id="KW-0521">NADP</keyword>
<dbReference type="GO" id="GO:0070402">
    <property type="term" value="F:NADPH binding"/>
    <property type="evidence" value="ECO:0007669"/>
    <property type="project" value="TreeGrafter"/>
</dbReference>
<dbReference type="AlphaFoldDB" id="A0A4Y7TX70"/>
<evidence type="ECO:0000313" key="4">
    <source>
        <dbReference type="EMBL" id="TEB38776.1"/>
    </source>
</evidence>
<dbReference type="STRING" id="71717.A0A4Y7TX70"/>
<protein>
    <submittedName>
        <fullName evidence="4">NAD(P)-binding protein</fullName>
    </submittedName>
</protein>
<sequence length="332" mass="35804">MPPLPQTVEAITIPHTGGIEVIQKTTRPFPQQKADEFLIKVEYGGVNFIDTYFRGGLYPLKEFPAGIGKETAGTVVALPTDEAVLNHPVFQKQGFKVGGKVAADFNGSHATYISVSWKHVFVVPEGVSTRVAAAALLQGLTVATFTEEAYKVKKGDIILVHTVAGGLATVIGTTSTPEKAELAKAHGADYVILYKSEDTVKRVLEITNGQGVDAIFDGVGKDTFDADFEMIKRKGTIVAVGNASGAIPPFSIFKLVPKNVRLLRPTLYGYIAEPEEADYYGNKLFKLVESGELKVNIFKEYPFSAEGVQDAQRDLTTGKTTGKVIIAIDPPK</sequence>
<accession>A0A4Y7TX70</accession>
<dbReference type="InterPro" id="IPR011032">
    <property type="entry name" value="GroES-like_sf"/>
</dbReference>
<dbReference type="SUPFAM" id="SSF50129">
    <property type="entry name" value="GroES-like"/>
    <property type="match status" value="1"/>
</dbReference>
<comment type="caution">
    <text evidence="4">The sequence shown here is derived from an EMBL/GenBank/DDBJ whole genome shotgun (WGS) entry which is preliminary data.</text>
</comment>
<evidence type="ECO:0000259" key="3">
    <source>
        <dbReference type="SMART" id="SM00829"/>
    </source>
</evidence>
<dbReference type="GO" id="GO:0035925">
    <property type="term" value="F:mRNA 3'-UTR AU-rich region binding"/>
    <property type="evidence" value="ECO:0007669"/>
    <property type="project" value="TreeGrafter"/>
</dbReference>
<proteinExistence type="predicted"/>
<dbReference type="Pfam" id="PF00107">
    <property type="entry name" value="ADH_zinc_N"/>
    <property type="match status" value="1"/>
</dbReference>
<dbReference type="PANTHER" id="PTHR48106:SF13">
    <property type="entry name" value="QUINONE OXIDOREDUCTASE-RELATED"/>
    <property type="match status" value="1"/>
</dbReference>
<dbReference type="InterPro" id="IPR020843">
    <property type="entry name" value="ER"/>
</dbReference>
<dbReference type="Proteomes" id="UP000298030">
    <property type="component" value="Unassembled WGS sequence"/>
</dbReference>
<dbReference type="GO" id="GO:0003960">
    <property type="term" value="F:quinone reductase (NADPH) activity"/>
    <property type="evidence" value="ECO:0007669"/>
    <property type="project" value="InterPro"/>
</dbReference>
<dbReference type="Gene3D" id="3.40.50.720">
    <property type="entry name" value="NAD(P)-binding Rossmann-like Domain"/>
    <property type="match status" value="1"/>
</dbReference>
<keyword evidence="5" id="KW-1185">Reference proteome</keyword>
<evidence type="ECO:0000313" key="5">
    <source>
        <dbReference type="Proteomes" id="UP000298030"/>
    </source>
</evidence>
<organism evidence="4 5">
    <name type="scientific">Coprinellus micaceus</name>
    <name type="common">Glistening ink-cap mushroom</name>
    <name type="synonym">Coprinus micaceus</name>
    <dbReference type="NCBI Taxonomy" id="71717"/>
    <lineage>
        <taxon>Eukaryota</taxon>
        <taxon>Fungi</taxon>
        <taxon>Dikarya</taxon>
        <taxon>Basidiomycota</taxon>
        <taxon>Agaricomycotina</taxon>
        <taxon>Agaricomycetes</taxon>
        <taxon>Agaricomycetidae</taxon>
        <taxon>Agaricales</taxon>
        <taxon>Agaricineae</taxon>
        <taxon>Psathyrellaceae</taxon>
        <taxon>Coprinellus</taxon>
    </lineage>
</organism>
<dbReference type="InterPro" id="IPR036291">
    <property type="entry name" value="NAD(P)-bd_dom_sf"/>
</dbReference>
<dbReference type="EMBL" id="QPFP01000002">
    <property type="protein sequence ID" value="TEB38776.1"/>
    <property type="molecule type" value="Genomic_DNA"/>
</dbReference>
<name>A0A4Y7TX70_COPMI</name>
<gene>
    <name evidence="4" type="ORF">FA13DRAFT_1785065</name>
</gene>
<dbReference type="CDD" id="cd05286">
    <property type="entry name" value="QOR2"/>
    <property type="match status" value="1"/>
</dbReference>
<evidence type="ECO:0000256" key="1">
    <source>
        <dbReference type="ARBA" id="ARBA00022857"/>
    </source>
</evidence>
<feature type="domain" description="Enoyl reductase (ER)" evidence="3">
    <location>
        <begin position="17"/>
        <end position="326"/>
    </location>
</feature>
<dbReference type="Gene3D" id="3.90.180.10">
    <property type="entry name" value="Medium-chain alcohol dehydrogenases, catalytic domain"/>
    <property type="match status" value="1"/>
</dbReference>
<dbReference type="SUPFAM" id="SSF51735">
    <property type="entry name" value="NAD(P)-binding Rossmann-fold domains"/>
    <property type="match status" value="1"/>
</dbReference>
<dbReference type="InterPro" id="IPR013149">
    <property type="entry name" value="ADH-like_C"/>
</dbReference>
<keyword evidence="2" id="KW-0560">Oxidoreductase</keyword>
<dbReference type="SMART" id="SM00829">
    <property type="entry name" value="PKS_ER"/>
    <property type="match status" value="1"/>
</dbReference>
<reference evidence="4 5" key="1">
    <citation type="journal article" date="2019" name="Nat. Ecol. Evol.">
        <title>Megaphylogeny resolves global patterns of mushroom evolution.</title>
        <authorList>
            <person name="Varga T."/>
            <person name="Krizsan K."/>
            <person name="Foldi C."/>
            <person name="Dima B."/>
            <person name="Sanchez-Garcia M."/>
            <person name="Sanchez-Ramirez S."/>
            <person name="Szollosi G.J."/>
            <person name="Szarkandi J.G."/>
            <person name="Papp V."/>
            <person name="Albert L."/>
            <person name="Andreopoulos W."/>
            <person name="Angelini C."/>
            <person name="Antonin V."/>
            <person name="Barry K.W."/>
            <person name="Bougher N.L."/>
            <person name="Buchanan P."/>
            <person name="Buyck B."/>
            <person name="Bense V."/>
            <person name="Catcheside P."/>
            <person name="Chovatia M."/>
            <person name="Cooper J."/>
            <person name="Damon W."/>
            <person name="Desjardin D."/>
            <person name="Finy P."/>
            <person name="Geml J."/>
            <person name="Haridas S."/>
            <person name="Hughes K."/>
            <person name="Justo A."/>
            <person name="Karasinski D."/>
            <person name="Kautmanova I."/>
            <person name="Kiss B."/>
            <person name="Kocsube S."/>
            <person name="Kotiranta H."/>
            <person name="LaButti K.M."/>
            <person name="Lechner B.E."/>
            <person name="Liimatainen K."/>
            <person name="Lipzen A."/>
            <person name="Lukacs Z."/>
            <person name="Mihaltcheva S."/>
            <person name="Morgado L.N."/>
            <person name="Niskanen T."/>
            <person name="Noordeloos M.E."/>
            <person name="Ohm R.A."/>
            <person name="Ortiz-Santana B."/>
            <person name="Ovrebo C."/>
            <person name="Racz N."/>
            <person name="Riley R."/>
            <person name="Savchenko A."/>
            <person name="Shiryaev A."/>
            <person name="Soop K."/>
            <person name="Spirin V."/>
            <person name="Szebenyi C."/>
            <person name="Tomsovsky M."/>
            <person name="Tulloss R.E."/>
            <person name="Uehling J."/>
            <person name="Grigoriev I.V."/>
            <person name="Vagvolgyi C."/>
            <person name="Papp T."/>
            <person name="Martin F.M."/>
            <person name="Miettinen O."/>
            <person name="Hibbett D.S."/>
            <person name="Nagy L.G."/>
        </authorList>
    </citation>
    <scope>NUCLEOTIDE SEQUENCE [LARGE SCALE GENOMIC DNA]</scope>
    <source>
        <strain evidence="4 5">FP101781</strain>
    </source>
</reference>
<evidence type="ECO:0000256" key="2">
    <source>
        <dbReference type="ARBA" id="ARBA00023002"/>
    </source>
</evidence>
<dbReference type="InterPro" id="IPR047618">
    <property type="entry name" value="QOR-like"/>
</dbReference>